<dbReference type="STRING" id="334426.A0A158PDE5"/>
<dbReference type="GO" id="GO:0005737">
    <property type="term" value="C:cytoplasm"/>
    <property type="evidence" value="ECO:0007669"/>
    <property type="project" value="TreeGrafter"/>
</dbReference>
<dbReference type="AlphaFoldDB" id="A0A158PDE5"/>
<dbReference type="Proteomes" id="UP000267027">
    <property type="component" value="Unassembled WGS sequence"/>
</dbReference>
<dbReference type="EMBL" id="UYYA01000062">
    <property type="protein sequence ID" value="VDM52166.1"/>
    <property type="molecule type" value="Genomic_DNA"/>
</dbReference>
<dbReference type="PANTHER" id="PTHR16525:SF0">
    <property type="entry name" value="PROTEIN C12ORF4"/>
    <property type="match status" value="1"/>
</dbReference>
<reference evidence="3" key="1">
    <citation type="submission" date="2016-04" db="UniProtKB">
        <authorList>
            <consortium name="WormBaseParasite"/>
        </authorList>
    </citation>
    <scope>IDENTIFICATION</scope>
</reference>
<dbReference type="InterPro" id="IPR019311">
    <property type="entry name" value="Fy-3"/>
</dbReference>
<evidence type="ECO:0000313" key="2">
    <source>
        <dbReference type="Proteomes" id="UP000267027"/>
    </source>
</evidence>
<protein>
    <submittedName>
        <fullName evidence="3">RNB domain-containing protein</fullName>
    </submittedName>
</protein>
<gene>
    <name evidence="1" type="ORF">ACOC_LOCUS581</name>
</gene>
<proteinExistence type="predicted"/>
<organism evidence="3">
    <name type="scientific">Angiostrongylus costaricensis</name>
    <name type="common">Nematode worm</name>
    <dbReference type="NCBI Taxonomy" id="334426"/>
    <lineage>
        <taxon>Eukaryota</taxon>
        <taxon>Metazoa</taxon>
        <taxon>Ecdysozoa</taxon>
        <taxon>Nematoda</taxon>
        <taxon>Chromadorea</taxon>
        <taxon>Rhabditida</taxon>
        <taxon>Rhabditina</taxon>
        <taxon>Rhabditomorpha</taxon>
        <taxon>Strongyloidea</taxon>
        <taxon>Metastrongylidae</taxon>
        <taxon>Angiostrongylus</taxon>
    </lineage>
</organism>
<reference evidence="1 2" key="2">
    <citation type="submission" date="2018-11" db="EMBL/GenBank/DDBJ databases">
        <authorList>
            <consortium name="Pathogen Informatics"/>
        </authorList>
    </citation>
    <scope>NUCLEOTIDE SEQUENCE [LARGE SCALE GENOMIC DNA]</scope>
    <source>
        <strain evidence="1 2">Costa Rica</strain>
    </source>
</reference>
<dbReference type="OrthoDB" id="415359at2759"/>
<evidence type="ECO:0000313" key="1">
    <source>
        <dbReference type="EMBL" id="VDM52166.1"/>
    </source>
</evidence>
<dbReference type="Pfam" id="PF10154">
    <property type="entry name" value="Fy-3"/>
    <property type="match status" value="2"/>
</dbReference>
<dbReference type="PANTHER" id="PTHR16525">
    <property type="entry name" value="PROTEIN C12ORF4"/>
    <property type="match status" value="1"/>
</dbReference>
<evidence type="ECO:0000313" key="3">
    <source>
        <dbReference type="WBParaSite" id="ACOC_0000058001-mRNA-1"/>
    </source>
</evidence>
<sequence length="456" mass="51371">MTCLPGCGIVMQNKQNISVYTISERLARFSSAGRDILTVEIPIPQPEYSDVDEYVAVFGERGLLDVVDEVELRKELTNFIRDKTQKFQEERDDALIKKALERGFDKTELEPAASFSVDHHEDFANKFSFVMRNSSSSQLAELMRRQIIMINEMSQIIRVRNWEVADLTNKCETAVNDAFLNADVHPHELSKLNEKLRNLHASYACQIELLVEQQKRDFRTSPSEVTLDEVCDEGVNESYTIYIEFARVCEQSTELHFESLPEQLKGVVESAIKAKRWREEFASGQPKSSEGDMPLKVVHDVALEPGDVYCTRHSNLRDVQVVFHLVMDDSLYSADISSRHPCLNGIRNIIRLTIRLGITSIHIPLLLVEEACENMTIAWCMKRAEMVFKCVKGYLMEVCGICGGSAVGGGVTNVPHYNVHLVLPSGLADGVYQQISAMLPTIFHLVPSVSIAVQEA</sequence>
<accession>A0A158PDE5</accession>
<dbReference type="OMA" id="MTIAWCM"/>
<name>A0A158PDE5_ANGCS</name>
<keyword evidence="2" id="KW-1185">Reference proteome</keyword>
<dbReference type="WBParaSite" id="ACOC_0000058001-mRNA-1">
    <property type="protein sequence ID" value="ACOC_0000058001-mRNA-1"/>
    <property type="gene ID" value="ACOC_0000058001"/>
</dbReference>